<dbReference type="RefSeq" id="WP_263722584.1">
    <property type="nucleotide sequence ID" value="NZ_JAOWLA010000015.1"/>
</dbReference>
<sequence>MIGHLSYILGVMVFASLLPDAIWEPGTVEYLFIVGMIGIWRYSWGALHIVRSIIYRAWVFPEWRRAINRLGDDVMPDHVMLLVTSFRQDSETTRRVYDSVFREAVSCGLRTTVIASIVEMADQRLIKELWNVYEGNPLVKLKFVRIPGTGKRDALAVGFRSIAAENPGPNDVAAVIDGDSMLEPGLIRKTAGFFAFDPKCGALTTDEFCEVEGRWIFKEWYNMRFAQRHILMSSVGLSRKVLTLTGRMSMFRAHIVADREFIERVQHDWINHWRLGRFDFLTGDDKSSWFHVLSKGWDMLYIPDVRVVTIETPPDDRFLSSAWQLMRRWFGNMLRTNSRAVALGPGRIGWFPWICVVDQRISMWTSLTGPAITLLVSVFVTPYMVLSYMLWVLLTRYALTLALLTARPNVSATYPFLLYFNQVFGSMVKIYVVYHLDKQKWTRQSTTISRGLTSWKQRSLTWSSNISMTSGILIFMTSLAFLSGVLEAWQ</sequence>
<dbReference type="EMBL" id="JAOWLA010000015">
    <property type="protein sequence ID" value="MCV2866052.1"/>
    <property type="molecule type" value="Genomic_DNA"/>
</dbReference>
<evidence type="ECO:0000256" key="3">
    <source>
        <dbReference type="ARBA" id="ARBA00022676"/>
    </source>
</evidence>
<keyword evidence="6" id="KW-1133">Transmembrane helix</keyword>
<proteinExistence type="predicted"/>
<keyword evidence="6" id="KW-0812">Transmembrane</keyword>
<evidence type="ECO:0000313" key="7">
    <source>
        <dbReference type="EMBL" id="MCV2866052.1"/>
    </source>
</evidence>
<dbReference type="SUPFAM" id="SSF53448">
    <property type="entry name" value="Nucleotide-diphospho-sugar transferases"/>
    <property type="match status" value="1"/>
</dbReference>
<dbReference type="PANTHER" id="PTHR22913:SF12">
    <property type="entry name" value="MANNURONAN SYNTHASE"/>
    <property type="match status" value="1"/>
</dbReference>
<name>A0ABT2Z4I7_9RHOB</name>
<feature type="transmembrane region" description="Helical" evidence="6">
    <location>
        <begin position="30"/>
        <end position="50"/>
    </location>
</feature>
<dbReference type="Pfam" id="PF13641">
    <property type="entry name" value="Glyco_tranf_2_3"/>
    <property type="match status" value="1"/>
</dbReference>
<comment type="caution">
    <text evidence="7">The sequence shown here is derived from an EMBL/GenBank/DDBJ whole genome shotgun (WGS) entry which is preliminary data.</text>
</comment>
<feature type="transmembrane region" description="Helical" evidence="6">
    <location>
        <begin position="466"/>
        <end position="486"/>
    </location>
</feature>
<feature type="transmembrane region" description="Helical" evidence="6">
    <location>
        <begin position="414"/>
        <end position="434"/>
    </location>
</feature>
<evidence type="ECO:0000256" key="2">
    <source>
        <dbReference type="ARBA" id="ARBA00022475"/>
    </source>
</evidence>
<comment type="subcellular location">
    <subcellularLocation>
        <location evidence="1">Cell membrane</location>
    </subcellularLocation>
</comment>
<gene>
    <name evidence="7" type="ORF">OE647_15115</name>
</gene>
<keyword evidence="2" id="KW-1003">Cell membrane</keyword>
<dbReference type="InterPro" id="IPR029044">
    <property type="entry name" value="Nucleotide-diphossugar_trans"/>
</dbReference>
<organism evidence="7 8">
    <name type="scientific">Albidovulum sediminicola</name>
    <dbReference type="NCBI Taxonomy" id="2984331"/>
    <lineage>
        <taxon>Bacteria</taxon>
        <taxon>Pseudomonadati</taxon>
        <taxon>Pseudomonadota</taxon>
        <taxon>Alphaproteobacteria</taxon>
        <taxon>Rhodobacterales</taxon>
        <taxon>Paracoccaceae</taxon>
        <taxon>Albidovulum</taxon>
    </lineage>
</organism>
<accession>A0ABT2Z4I7</accession>
<feature type="transmembrane region" description="Helical" evidence="6">
    <location>
        <begin position="7"/>
        <end position="24"/>
    </location>
</feature>
<feature type="transmembrane region" description="Helical" evidence="6">
    <location>
        <begin position="371"/>
        <end position="394"/>
    </location>
</feature>
<protein>
    <submittedName>
        <fullName evidence="7">Glycosyltransferase family 2 protein</fullName>
    </submittedName>
</protein>
<evidence type="ECO:0000313" key="8">
    <source>
        <dbReference type="Proteomes" id="UP001652503"/>
    </source>
</evidence>
<dbReference type="Gene3D" id="3.90.550.10">
    <property type="entry name" value="Spore Coat Polysaccharide Biosynthesis Protein SpsA, Chain A"/>
    <property type="match status" value="1"/>
</dbReference>
<evidence type="ECO:0000256" key="4">
    <source>
        <dbReference type="ARBA" id="ARBA00022679"/>
    </source>
</evidence>
<keyword evidence="8" id="KW-1185">Reference proteome</keyword>
<keyword evidence="5 6" id="KW-0472">Membrane</keyword>
<dbReference type="Proteomes" id="UP001652503">
    <property type="component" value="Unassembled WGS sequence"/>
</dbReference>
<evidence type="ECO:0000256" key="5">
    <source>
        <dbReference type="ARBA" id="ARBA00023136"/>
    </source>
</evidence>
<reference evidence="7 8" key="1">
    <citation type="submission" date="2022-10" db="EMBL/GenBank/DDBJ databases">
        <title>Defluviimonas sp. nov., isolated from ocean surface water.</title>
        <authorList>
            <person name="He W."/>
            <person name="Wang L."/>
            <person name="Zhang D.-F."/>
        </authorList>
    </citation>
    <scope>NUCLEOTIDE SEQUENCE [LARGE SCALE GENOMIC DNA]</scope>
    <source>
        <strain evidence="7 8">WL0075</strain>
    </source>
</reference>
<dbReference type="PANTHER" id="PTHR22913">
    <property type="entry name" value="HYALURONAN SYNTHASE"/>
    <property type="match status" value="1"/>
</dbReference>
<evidence type="ECO:0000256" key="6">
    <source>
        <dbReference type="SAM" id="Phobius"/>
    </source>
</evidence>
<evidence type="ECO:0000256" key="1">
    <source>
        <dbReference type="ARBA" id="ARBA00004236"/>
    </source>
</evidence>
<keyword evidence="4" id="KW-0808">Transferase</keyword>
<keyword evidence="3" id="KW-0328">Glycosyltransferase</keyword>